<name>A0A371DYU6_MUCPR</name>
<protein>
    <submittedName>
        <fullName evidence="1">Uncharacterized protein</fullName>
    </submittedName>
</protein>
<evidence type="ECO:0000313" key="1">
    <source>
        <dbReference type="EMBL" id="RDX57727.1"/>
    </source>
</evidence>
<dbReference type="OrthoDB" id="1435746at2759"/>
<dbReference type="EMBL" id="QJKJ01018273">
    <property type="protein sequence ID" value="RDX57727.1"/>
    <property type="molecule type" value="Genomic_DNA"/>
</dbReference>
<dbReference type="Proteomes" id="UP000257109">
    <property type="component" value="Unassembled WGS sequence"/>
</dbReference>
<dbReference type="AlphaFoldDB" id="A0A371DYU6"/>
<feature type="non-terminal residue" evidence="1">
    <location>
        <position position="1"/>
    </location>
</feature>
<organism evidence="1 2">
    <name type="scientific">Mucuna pruriens</name>
    <name type="common">Velvet bean</name>
    <name type="synonym">Dolichos pruriens</name>
    <dbReference type="NCBI Taxonomy" id="157652"/>
    <lineage>
        <taxon>Eukaryota</taxon>
        <taxon>Viridiplantae</taxon>
        <taxon>Streptophyta</taxon>
        <taxon>Embryophyta</taxon>
        <taxon>Tracheophyta</taxon>
        <taxon>Spermatophyta</taxon>
        <taxon>Magnoliopsida</taxon>
        <taxon>eudicotyledons</taxon>
        <taxon>Gunneridae</taxon>
        <taxon>Pentapetalae</taxon>
        <taxon>rosids</taxon>
        <taxon>fabids</taxon>
        <taxon>Fabales</taxon>
        <taxon>Fabaceae</taxon>
        <taxon>Papilionoideae</taxon>
        <taxon>50 kb inversion clade</taxon>
        <taxon>NPAAA clade</taxon>
        <taxon>indigoferoid/millettioid clade</taxon>
        <taxon>Phaseoleae</taxon>
        <taxon>Mucuna</taxon>
    </lineage>
</organism>
<gene>
    <name evidence="1" type="ORF">CR513_63009</name>
</gene>
<sequence length="109" mass="12886">IHSKKRSRLEHQKLQDLVCVKYNQALHERYEYRDLIDPIALKNIDDNNEWRVEELDGESEDAEDELVYDGDVLTWRDIASATRTTEPLKYTRRQTQMQSTMVASTSNKE</sequence>
<reference evidence="1" key="1">
    <citation type="submission" date="2018-05" db="EMBL/GenBank/DDBJ databases">
        <title>Draft genome of Mucuna pruriens seed.</title>
        <authorList>
            <person name="Nnadi N.E."/>
            <person name="Vos R."/>
            <person name="Hasami M.H."/>
            <person name="Devisetty U.K."/>
            <person name="Aguiy J.C."/>
        </authorList>
    </citation>
    <scope>NUCLEOTIDE SEQUENCE [LARGE SCALE GENOMIC DNA]</scope>
    <source>
        <strain evidence="1">JCA_2017</strain>
    </source>
</reference>
<comment type="caution">
    <text evidence="1">The sequence shown here is derived from an EMBL/GenBank/DDBJ whole genome shotgun (WGS) entry which is preliminary data.</text>
</comment>
<evidence type="ECO:0000313" key="2">
    <source>
        <dbReference type="Proteomes" id="UP000257109"/>
    </source>
</evidence>
<proteinExistence type="predicted"/>
<accession>A0A371DYU6</accession>
<keyword evidence="2" id="KW-1185">Reference proteome</keyword>